<dbReference type="PROSITE" id="PS51257">
    <property type="entry name" value="PROKAR_LIPOPROTEIN"/>
    <property type="match status" value="1"/>
</dbReference>
<dbReference type="InterPro" id="IPR011990">
    <property type="entry name" value="TPR-like_helical_dom_sf"/>
</dbReference>
<dbReference type="SMART" id="SM00671">
    <property type="entry name" value="SEL1"/>
    <property type="match status" value="4"/>
</dbReference>
<dbReference type="EMBL" id="CP000617">
    <property type="protein sequence ID" value="ABO59632.1"/>
    <property type="molecule type" value="Genomic_DNA"/>
</dbReference>
<evidence type="ECO:0000313" key="2">
    <source>
        <dbReference type="EMBL" id="ABO59632.1"/>
    </source>
</evidence>
<evidence type="ECO:0000256" key="1">
    <source>
        <dbReference type="SAM" id="SignalP"/>
    </source>
</evidence>
<sequence>MTHWKFHGGNLFAAAALVLSSCPVYADQVGSAPDTPSTEAVRQVVGGARPDSLPAETGTLDITEKMGNLLTTAKETGEVMKLYADWKSGRADAVADIFTLAKNGNARAQNLAGYMLDNGEGVKQDSKAAAAYFKHAADQLPLAKYNLAVLNFYGRGVKKDERTAMALFKDSAIHAGVEQACVQLALYYLRTKNEAEAYKWANEGANRGNVKAFYILGRILYQRKQYQAAWTWIQKAASASEPNAPAIVSLMYRDGLGTGKNPMMGAAWWLVYTGMSRKQVGNNLASISSFNLTEDEQRRAINFANNWIANHGRDKRVDYQKTLLQTS</sequence>
<keyword evidence="1" id="KW-0732">Signal</keyword>
<feature type="signal peptide" evidence="1">
    <location>
        <begin position="1"/>
        <end position="26"/>
    </location>
</feature>
<gene>
    <name evidence="2" type="ordered locus">Bcep1808_6744</name>
</gene>
<dbReference type="Gene3D" id="1.25.40.10">
    <property type="entry name" value="Tetratricopeptide repeat domain"/>
    <property type="match status" value="1"/>
</dbReference>
<dbReference type="InterPro" id="IPR050767">
    <property type="entry name" value="Sel1_AlgK"/>
</dbReference>
<dbReference type="Proteomes" id="UP000002287">
    <property type="component" value="Plasmid pBVIE01"/>
</dbReference>
<reference evidence="2 3" key="1">
    <citation type="submission" date="2007-03" db="EMBL/GenBank/DDBJ databases">
        <title>Complete sequence of plasmid pBVIE01 of Burkholderia vietnamiensis G4.</title>
        <authorList>
            <consortium name="US DOE Joint Genome Institute"/>
            <person name="Copeland A."/>
            <person name="Lucas S."/>
            <person name="Lapidus A."/>
            <person name="Barry K."/>
            <person name="Detter J.C."/>
            <person name="Glavina del Rio T."/>
            <person name="Hammon N."/>
            <person name="Israni S."/>
            <person name="Dalin E."/>
            <person name="Tice H."/>
            <person name="Pitluck S."/>
            <person name="Chain P."/>
            <person name="Malfatti S."/>
            <person name="Shin M."/>
            <person name="Vergez L."/>
            <person name="Schmutz J."/>
            <person name="Larimer F."/>
            <person name="Land M."/>
            <person name="Hauser L."/>
            <person name="Kyrpides N."/>
            <person name="Tiedje J."/>
            <person name="Richardson P."/>
        </authorList>
    </citation>
    <scope>NUCLEOTIDE SEQUENCE [LARGE SCALE GENOMIC DNA]</scope>
    <source>
        <strain evidence="3">G4 / LMG 22486</strain>
        <plasmid evidence="2 3">pBVIE01</plasmid>
    </source>
</reference>
<dbReference type="AlphaFoldDB" id="A4JTM9"/>
<keyword evidence="2" id="KW-0614">Plasmid</keyword>
<dbReference type="SUPFAM" id="SSF81901">
    <property type="entry name" value="HCP-like"/>
    <property type="match status" value="1"/>
</dbReference>
<dbReference type="InterPro" id="IPR006597">
    <property type="entry name" value="Sel1-like"/>
</dbReference>
<evidence type="ECO:0008006" key="4">
    <source>
        <dbReference type="Google" id="ProtNLM"/>
    </source>
</evidence>
<dbReference type="HOGENOM" id="CLU_871000_0_0_4"/>
<dbReference type="PANTHER" id="PTHR11102:SF160">
    <property type="entry name" value="ERAD-ASSOCIATED E3 UBIQUITIN-PROTEIN LIGASE COMPONENT HRD3"/>
    <property type="match status" value="1"/>
</dbReference>
<evidence type="ECO:0000313" key="3">
    <source>
        <dbReference type="Proteomes" id="UP000002287"/>
    </source>
</evidence>
<dbReference type="KEGG" id="bvi:Bcep1808_6744"/>
<name>A4JTM9_BURVG</name>
<dbReference type="PANTHER" id="PTHR11102">
    <property type="entry name" value="SEL-1-LIKE PROTEIN"/>
    <property type="match status" value="1"/>
</dbReference>
<feature type="chain" id="PRO_5002670325" description="Sel1 repeat family protein" evidence="1">
    <location>
        <begin position="27"/>
        <end position="327"/>
    </location>
</feature>
<accession>A4JTM9</accession>
<protein>
    <recommendedName>
        <fullName evidence="4">Sel1 repeat family protein</fullName>
    </recommendedName>
</protein>
<geneLocation type="plasmid" evidence="2 3">
    <name>pBVIE01</name>
</geneLocation>
<dbReference type="Pfam" id="PF08238">
    <property type="entry name" value="Sel1"/>
    <property type="match status" value="5"/>
</dbReference>
<proteinExistence type="predicted"/>
<organism evidence="2 3">
    <name type="scientific">Burkholderia vietnamiensis (strain G4 / LMG 22486)</name>
    <name type="common">Burkholderia cepacia (strain R1808)</name>
    <dbReference type="NCBI Taxonomy" id="269482"/>
    <lineage>
        <taxon>Bacteria</taxon>
        <taxon>Pseudomonadati</taxon>
        <taxon>Pseudomonadota</taxon>
        <taxon>Betaproteobacteria</taxon>
        <taxon>Burkholderiales</taxon>
        <taxon>Burkholderiaceae</taxon>
        <taxon>Burkholderia</taxon>
        <taxon>Burkholderia cepacia complex</taxon>
    </lineage>
</organism>